<protein>
    <submittedName>
        <fullName evidence="4">Pfs NB-ARC and TPR domain protein</fullName>
    </submittedName>
</protein>
<dbReference type="Proteomes" id="UP001147695">
    <property type="component" value="Unassembled WGS sequence"/>
</dbReference>
<dbReference type="Pfam" id="PF01048">
    <property type="entry name" value="PNP_UDP_1"/>
    <property type="match status" value="1"/>
</dbReference>
<feature type="compositionally biased region" description="Polar residues" evidence="1">
    <location>
        <begin position="410"/>
        <end position="424"/>
    </location>
</feature>
<organism evidence="4 5">
    <name type="scientific">Penicillium brevicompactum</name>
    <dbReference type="NCBI Taxonomy" id="5074"/>
    <lineage>
        <taxon>Eukaryota</taxon>
        <taxon>Fungi</taxon>
        <taxon>Dikarya</taxon>
        <taxon>Ascomycota</taxon>
        <taxon>Pezizomycotina</taxon>
        <taxon>Eurotiomycetes</taxon>
        <taxon>Eurotiomycetidae</taxon>
        <taxon>Eurotiales</taxon>
        <taxon>Aspergillaceae</taxon>
        <taxon>Penicillium</taxon>
    </lineage>
</organism>
<feature type="compositionally biased region" description="Basic and acidic residues" evidence="1">
    <location>
        <begin position="425"/>
        <end position="435"/>
    </location>
</feature>
<proteinExistence type="predicted"/>
<evidence type="ECO:0000259" key="3">
    <source>
        <dbReference type="Pfam" id="PF01048"/>
    </source>
</evidence>
<dbReference type="GO" id="GO:0009116">
    <property type="term" value="P:nucleoside metabolic process"/>
    <property type="evidence" value="ECO:0007669"/>
    <property type="project" value="InterPro"/>
</dbReference>
<evidence type="ECO:0000313" key="4">
    <source>
        <dbReference type="EMBL" id="KAJ5335181.1"/>
    </source>
</evidence>
<sequence length="679" mass="76405">MRPRDRSGFGVAIICALTLEGDAVEALFDETYDRGEVYGKHLHDTNSYTNGRIGQHNVVLCYMPEIGSTPTANVVSSLRFSYTGVYVALVVGICGGAPFSSNGQDIFLGDVLISDTVIQYDFGRQYPGGFERKTGVKHTLGRPTQEIRSLLASLEARRARLQFQDKLSHHLNEMQERDPDWQRPTLDDVLFDSSFTHKHRPGSSDSAKCVCFDEDVLEDTCPAAIEMTCSQLACDVGHIIRRRRGSVGGISVHTGTIASAYTVMKSGEYRDRLVGFENVLGFKMESVGVWDNIPCILIQGVCDYSDSHKSKDWQNFAAASGASAAKTLLAWWNMPVEEDPFTVRQKKIEMPRRSDESEPEIEEDNALSKLKATAKFLISGRPFTLYKENLRGFLRPTVRMDDLQENTQIEVAQTDSLLPQQSSSDHSEGDRDDAIKSGPLQVQAYDTSQLRQNLDCLTGEESGNSPQVDVERKSDKFLPSLPLFVDMVLRTLPLPESEPPIPMGKVRARWKCRCGVRLFDDYTELESGSVKELERELQELGRSTQDTQNAGNPISENFGELWESIKHCFQKQRQSNDDRGNMLPLEEIRQPSNALPQSNDTPQPNQPSTICQDTLHLLLCIDKMKSGTPLLQEHLEGISTDRELFLFLRSKYFNHWNVRDWFTLRSIGSLNLSRFAKII</sequence>
<evidence type="ECO:0000256" key="1">
    <source>
        <dbReference type="SAM" id="MobiDB-lite"/>
    </source>
</evidence>
<dbReference type="AlphaFoldDB" id="A0A9W9QIC7"/>
<dbReference type="InterPro" id="IPR000845">
    <property type="entry name" value="Nucleoside_phosphorylase_d"/>
</dbReference>
<reference evidence="4" key="2">
    <citation type="journal article" date="2023" name="IMA Fungus">
        <title>Comparative genomic study of the Penicillium genus elucidates a diverse pangenome and 15 lateral gene transfer events.</title>
        <authorList>
            <person name="Petersen C."/>
            <person name="Sorensen T."/>
            <person name="Nielsen M.R."/>
            <person name="Sondergaard T.E."/>
            <person name="Sorensen J.L."/>
            <person name="Fitzpatrick D.A."/>
            <person name="Frisvad J.C."/>
            <person name="Nielsen K.L."/>
        </authorList>
    </citation>
    <scope>NUCLEOTIDE SEQUENCE</scope>
    <source>
        <strain evidence="4">IBT 35673</strain>
    </source>
</reference>
<dbReference type="EMBL" id="JAPZBQ010000004">
    <property type="protein sequence ID" value="KAJ5335181.1"/>
    <property type="molecule type" value="Genomic_DNA"/>
</dbReference>
<dbReference type="PANTHER" id="PTHR46082:SF6">
    <property type="entry name" value="AAA+ ATPASE DOMAIN-CONTAINING PROTEIN-RELATED"/>
    <property type="match status" value="1"/>
</dbReference>
<dbReference type="InterPro" id="IPR053137">
    <property type="entry name" value="NLR-like"/>
</dbReference>
<name>A0A9W9QIC7_PENBR</name>
<accession>A0A9W9QIC7</accession>
<feature type="chain" id="PRO_5040742721" evidence="2">
    <location>
        <begin position="24"/>
        <end position="679"/>
    </location>
</feature>
<evidence type="ECO:0000256" key="2">
    <source>
        <dbReference type="SAM" id="SignalP"/>
    </source>
</evidence>
<dbReference type="SUPFAM" id="SSF53167">
    <property type="entry name" value="Purine and uridine phosphorylases"/>
    <property type="match status" value="1"/>
</dbReference>
<dbReference type="PANTHER" id="PTHR46082">
    <property type="entry name" value="ATP/GTP-BINDING PROTEIN-RELATED"/>
    <property type="match status" value="1"/>
</dbReference>
<feature type="domain" description="Nucleoside phosphorylase" evidence="3">
    <location>
        <begin position="11"/>
        <end position="150"/>
    </location>
</feature>
<evidence type="ECO:0000313" key="5">
    <source>
        <dbReference type="Proteomes" id="UP001147695"/>
    </source>
</evidence>
<keyword evidence="2" id="KW-0732">Signal</keyword>
<feature type="signal peptide" evidence="2">
    <location>
        <begin position="1"/>
        <end position="23"/>
    </location>
</feature>
<reference evidence="4" key="1">
    <citation type="submission" date="2022-12" db="EMBL/GenBank/DDBJ databases">
        <authorList>
            <person name="Petersen C."/>
        </authorList>
    </citation>
    <scope>NUCLEOTIDE SEQUENCE</scope>
    <source>
        <strain evidence="4">IBT 35673</strain>
    </source>
</reference>
<comment type="caution">
    <text evidence="4">The sequence shown here is derived from an EMBL/GenBank/DDBJ whole genome shotgun (WGS) entry which is preliminary data.</text>
</comment>
<dbReference type="Gene3D" id="3.40.50.1580">
    <property type="entry name" value="Nucleoside phosphorylase domain"/>
    <property type="match status" value="1"/>
</dbReference>
<feature type="region of interest" description="Disordered" evidence="1">
    <location>
        <begin position="410"/>
        <end position="435"/>
    </location>
</feature>
<dbReference type="InterPro" id="IPR035994">
    <property type="entry name" value="Nucleoside_phosphorylase_sf"/>
</dbReference>
<dbReference type="GO" id="GO:0003824">
    <property type="term" value="F:catalytic activity"/>
    <property type="evidence" value="ECO:0007669"/>
    <property type="project" value="InterPro"/>
</dbReference>
<gene>
    <name evidence="4" type="ORF">N7452_007584</name>
</gene>